<proteinExistence type="predicted"/>
<dbReference type="InterPro" id="IPR012334">
    <property type="entry name" value="Pectin_lyas_fold"/>
</dbReference>
<dbReference type="Gene3D" id="2.160.20.10">
    <property type="entry name" value="Single-stranded right-handed beta-helix, Pectin lyase-like"/>
    <property type="match status" value="1"/>
</dbReference>
<accession>X1IPL7</accession>
<dbReference type="AlphaFoldDB" id="X1IPL7"/>
<dbReference type="EMBL" id="BARU01021337">
    <property type="protein sequence ID" value="GAH59458.1"/>
    <property type="molecule type" value="Genomic_DNA"/>
</dbReference>
<name>X1IPL7_9ZZZZ</name>
<dbReference type="SUPFAM" id="SSF51126">
    <property type="entry name" value="Pectin lyase-like"/>
    <property type="match status" value="1"/>
</dbReference>
<dbReference type="InterPro" id="IPR011050">
    <property type="entry name" value="Pectin_lyase_fold/virulence"/>
</dbReference>
<protein>
    <submittedName>
        <fullName evidence="1">Uncharacterized protein</fullName>
    </submittedName>
</protein>
<reference evidence="1" key="1">
    <citation type="journal article" date="2014" name="Front. Microbiol.">
        <title>High frequency of phylogenetically diverse reductive dehalogenase-homologous genes in deep subseafloor sedimentary metagenomes.</title>
        <authorList>
            <person name="Kawai M."/>
            <person name="Futagami T."/>
            <person name="Toyoda A."/>
            <person name="Takaki Y."/>
            <person name="Nishi S."/>
            <person name="Hori S."/>
            <person name="Arai W."/>
            <person name="Tsubouchi T."/>
            <person name="Morono Y."/>
            <person name="Uchiyama I."/>
            <person name="Ito T."/>
            <person name="Fujiyama A."/>
            <person name="Inagaki F."/>
            <person name="Takami H."/>
        </authorList>
    </citation>
    <scope>NUCLEOTIDE SEQUENCE</scope>
    <source>
        <strain evidence="1">Expedition CK06-06</strain>
    </source>
</reference>
<comment type="caution">
    <text evidence="1">The sequence shown here is derived from an EMBL/GenBank/DDBJ whole genome shotgun (WGS) entry which is preliminary data.</text>
</comment>
<gene>
    <name evidence="1" type="ORF">S03H2_34934</name>
</gene>
<organism evidence="1">
    <name type="scientific">marine sediment metagenome</name>
    <dbReference type="NCBI Taxonomy" id="412755"/>
    <lineage>
        <taxon>unclassified sequences</taxon>
        <taxon>metagenomes</taxon>
        <taxon>ecological metagenomes</taxon>
    </lineage>
</organism>
<sequence>MGQTTYSNFDDFKEAVSGAQAGDEIVLARRRYEAESIPMDSILGTEENPIIIRAEEIGSDTLDDGTYFDLRHCSFITIQGLN</sequence>
<evidence type="ECO:0000313" key="1">
    <source>
        <dbReference type="EMBL" id="GAH59458.1"/>
    </source>
</evidence>